<dbReference type="RefSeq" id="WP_149757721.1">
    <property type="nucleotide sequence ID" value="NZ_BSPE01000002.1"/>
</dbReference>
<feature type="compositionally biased region" description="Basic and acidic residues" evidence="1">
    <location>
        <begin position="72"/>
        <end position="82"/>
    </location>
</feature>
<dbReference type="Proteomes" id="UP000323300">
    <property type="component" value="Unassembled WGS sequence"/>
</dbReference>
<evidence type="ECO:0000256" key="1">
    <source>
        <dbReference type="SAM" id="MobiDB-lite"/>
    </source>
</evidence>
<proteinExistence type="predicted"/>
<feature type="region of interest" description="Disordered" evidence="1">
    <location>
        <begin position="72"/>
        <end position="93"/>
    </location>
</feature>
<organism evidence="2 3">
    <name type="scientific">Neomesorhizobium albiziae</name>
    <dbReference type="NCBI Taxonomy" id="335020"/>
    <lineage>
        <taxon>Bacteria</taxon>
        <taxon>Pseudomonadati</taxon>
        <taxon>Pseudomonadota</taxon>
        <taxon>Alphaproteobacteria</taxon>
        <taxon>Hyphomicrobiales</taxon>
        <taxon>Phyllobacteriaceae</taxon>
        <taxon>Neomesorhizobium</taxon>
    </lineage>
</organism>
<evidence type="ECO:0000313" key="3">
    <source>
        <dbReference type="Proteomes" id="UP000323300"/>
    </source>
</evidence>
<gene>
    <name evidence="2" type="ORF">SAMN04488498_101396</name>
</gene>
<reference evidence="2 3" key="1">
    <citation type="submission" date="2016-10" db="EMBL/GenBank/DDBJ databases">
        <authorList>
            <person name="Varghese N."/>
            <person name="Submissions S."/>
        </authorList>
    </citation>
    <scope>NUCLEOTIDE SEQUENCE [LARGE SCALE GENOMIC DNA]</scope>
    <source>
        <strain evidence="2 3">DSM 21822</strain>
    </source>
</reference>
<name>A0A1I3VHL4_9HYPH</name>
<feature type="compositionally biased region" description="Basic residues" evidence="1">
    <location>
        <begin position="83"/>
        <end position="93"/>
    </location>
</feature>
<protein>
    <submittedName>
        <fullName evidence="2">Uncharacterized protein</fullName>
    </submittedName>
</protein>
<evidence type="ECO:0000313" key="2">
    <source>
        <dbReference type="EMBL" id="SFJ93631.1"/>
    </source>
</evidence>
<dbReference type="EMBL" id="FOSL01000001">
    <property type="protein sequence ID" value="SFJ93631.1"/>
    <property type="molecule type" value="Genomic_DNA"/>
</dbReference>
<accession>A0A1I3VHL4</accession>
<dbReference type="AlphaFoldDB" id="A0A1I3VHL4"/>
<sequence length="93" mass="10815">MCEEPMTQKDMARGLFHRVFQICMWLEESKEQGATVPGNIEDKLDALYRAADDWLEPFKAEMAAAAIKSIEQEEAREAAERERRRKNSRSPDR</sequence>
<keyword evidence="3" id="KW-1185">Reference proteome</keyword>